<dbReference type="GO" id="GO:0046872">
    <property type="term" value="F:metal ion binding"/>
    <property type="evidence" value="ECO:0007669"/>
    <property type="project" value="UniProtKB-KW"/>
</dbReference>
<evidence type="ECO:0000313" key="9">
    <source>
        <dbReference type="EMBL" id="GGE99568.1"/>
    </source>
</evidence>
<keyword evidence="4" id="KW-0249">Electron transport</keyword>
<dbReference type="EMBL" id="QYSE01000001">
    <property type="protein sequence ID" value="RJF38091.1"/>
    <property type="molecule type" value="Genomic_DNA"/>
</dbReference>
<name>A0A3A3EVK4_9GAMM</name>
<reference evidence="12" key="3">
    <citation type="journal article" date="2019" name="Int. J. Syst. Evol. Microbiol.">
        <title>The Global Catalogue of Microorganisms (GCM) 10K type strain sequencing project: providing services to taxonomists for standard genome sequencing and annotation.</title>
        <authorList>
            <consortium name="The Broad Institute Genomics Platform"/>
            <consortium name="The Broad Institute Genome Sequencing Center for Infectious Disease"/>
            <person name="Wu L."/>
            <person name="Ma J."/>
        </authorList>
    </citation>
    <scope>NUCLEOTIDE SEQUENCE [LARGE SCALE GENOMIC DNA]</scope>
    <source>
        <strain evidence="12">CGMCC 1.15394</strain>
    </source>
</reference>
<dbReference type="SUPFAM" id="SSF46626">
    <property type="entry name" value="Cytochrome c"/>
    <property type="match status" value="1"/>
</dbReference>
<feature type="signal peptide" evidence="7">
    <location>
        <begin position="1"/>
        <end position="25"/>
    </location>
</feature>
<keyword evidence="5 6" id="KW-0408">Iron</keyword>
<dbReference type="EMBL" id="BMIT01000009">
    <property type="protein sequence ID" value="GGE99568.1"/>
    <property type="molecule type" value="Genomic_DNA"/>
</dbReference>
<reference evidence="9" key="4">
    <citation type="submission" date="2020-09" db="EMBL/GenBank/DDBJ databases">
        <authorList>
            <person name="Sun Q."/>
            <person name="Zhou Y."/>
        </authorList>
    </citation>
    <scope>NUCLEOTIDE SEQUENCE</scope>
    <source>
        <strain evidence="9">CGMCC 1.15394</strain>
    </source>
</reference>
<dbReference type="GO" id="GO:0009055">
    <property type="term" value="F:electron transfer activity"/>
    <property type="evidence" value="ECO:0007669"/>
    <property type="project" value="InterPro"/>
</dbReference>
<accession>A0A3A3EVK4</accession>
<dbReference type="InterPro" id="IPR036909">
    <property type="entry name" value="Cyt_c-like_dom_sf"/>
</dbReference>
<sequence length="107" mass="11294">MSKITKILCGAGIAMAASLSFNSMAADGQALYTAKLCQTCHGPEGKAPIMAQYPKLNGQNKEYLLAQMKDIKSGARSNGMTAAMKAMVANVSEEEMAAIADYLSQVK</sequence>
<evidence type="ECO:0000256" key="1">
    <source>
        <dbReference type="ARBA" id="ARBA00022448"/>
    </source>
</evidence>
<evidence type="ECO:0000313" key="12">
    <source>
        <dbReference type="Proteomes" id="UP000638462"/>
    </source>
</evidence>
<evidence type="ECO:0000256" key="6">
    <source>
        <dbReference type="PROSITE-ProRule" id="PRU00433"/>
    </source>
</evidence>
<protein>
    <submittedName>
        <fullName evidence="10">Cytochrome c</fullName>
    </submittedName>
</protein>
<organism evidence="10 11">
    <name type="scientific">Pseudoalteromonas gelatinilytica</name>
    <dbReference type="NCBI Taxonomy" id="1703256"/>
    <lineage>
        <taxon>Bacteria</taxon>
        <taxon>Pseudomonadati</taxon>
        <taxon>Pseudomonadota</taxon>
        <taxon>Gammaproteobacteria</taxon>
        <taxon>Alteromonadales</taxon>
        <taxon>Pseudoalteromonadaceae</taxon>
        <taxon>Pseudoalteromonas</taxon>
    </lineage>
</organism>
<keyword evidence="3 6" id="KW-0479">Metal-binding</keyword>
<dbReference type="PANTHER" id="PTHR33751">
    <property type="entry name" value="CBB3-TYPE CYTOCHROME C OXIDASE SUBUNIT FIXP"/>
    <property type="match status" value="1"/>
</dbReference>
<evidence type="ECO:0000256" key="2">
    <source>
        <dbReference type="ARBA" id="ARBA00022617"/>
    </source>
</evidence>
<evidence type="ECO:0000256" key="4">
    <source>
        <dbReference type="ARBA" id="ARBA00022982"/>
    </source>
</evidence>
<feature type="chain" id="PRO_5017418169" evidence="7">
    <location>
        <begin position="26"/>
        <end position="107"/>
    </location>
</feature>
<proteinExistence type="predicted"/>
<dbReference type="PROSITE" id="PS51007">
    <property type="entry name" value="CYTC"/>
    <property type="match status" value="1"/>
</dbReference>
<dbReference type="InterPro" id="IPR009056">
    <property type="entry name" value="Cyt_c-like_dom"/>
</dbReference>
<keyword evidence="7" id="KW-0732">Signal</keyword>
<evidence type="ECO:0000256" key="7">
    <source>
        <dbReference type="SAM" id="SignalP"/>
    </source>
</evidence>
<dbReference type="Proteomes" id="UP000638462">
    <property type="component" value="Unassembled WGS sequence"/>
</dbReference>
<dbReference type="Gene3D" id="1.10.760.10">
    <property type="entry name" value="Cytochrome c-like domain"/>
    <property type="match status" value="1"/>
</dbReference>
<dbReference type="Pfam" id="PF00034">
    <property type="entry name" value="Cytochrom_C"/>
    <property type="match status" value="1"/>
</dbReference>
<reference evidence="10 11" key="2">
    <citation type="submission" date="2018-09" db="EMBL/GenBank/DDBJ databases">
        <title>Identification of marine bacteria producing industrial enzymes.</title>
        <authorList>
            <person name="Cheng T.H."/>
            <person name="Saidin J."/>
            <person name="Muhd D.D."/>
            <person name="Isa M.N.M."/>
            <person name="Bakar M.F.A."/>
            <person name="Ismail N."/>
        </authorList>
    </citation>
    <scope>NUCLEOTIDE SEQUENCE [LARGE SCALE GENOMIC DNA]</scope>
    <source>
        <strain evidence="10 11">MNAD 1.6</strain>
    </source>
</reference>
<comment type="caution">
    <text evidence="10">The sequence shown here is derived from an EMBL/GenBank/DDBJ whole genome shotgun (WGS) entry which is preliminary data.</text>
</comment>
<evidence type="ECO:0000256" key="3">
    <source>
        <dbReference type="ARBA" id="ARBA00022723"/>
    </source>
</evidence>
<evidence type="ECO:0000313" key="10">
    <source>
        <dbReference type="EMBL" id="RJF38091.1"/>
    </source>
</evidence>
<dbReference type="PANTHER" id="PTHR33751:SF9">
    <property type="entry name" value="CYTOCHROME C4"/>
    <property type="match status" value="1"/>
</dbReference>
<dbReference type="InterPro" id="IPR050597">
    <property type="entry name" value="Cytochrome_c_Oxidase_Subunit"/>
</dbReference>
<keyword evidence="12" id="KW-1185">Reference proteome</keyword>
<evidence type="ECO:0000259" key="8">
    <source>
        <dbReference type="PROSITE" id="PS51007"/>
    </source>
</evidence>
<dbReference type="Proteomes" id="UP000265938">
    <property type="component" value="Unassembled WGS sequence"/>
</dbReference>
<feature type="domain" description="Cytochrome c" evidence="8">
    <location>
        <begin position="23"/>
        <end position="107"/>
    </location>
</feature>
<dbReference type="GO" id="GO:0020037">
    <property type="term" value="F:heme binding"/>
    <property type="evidence" value="ECO:0007669"/>
    <property type="project" value="InterPro"/>
</dbReference>
<evidence type="ECO:0000256" key="5">
    <source>
        <dbReference type="ARBA" id="ARBA00023004"/>
    </source>
</evidence>
<keyword evidence="1" id="KW-0813">Transport</keyword>
<dbReference type="RefSeq" id="WP_063701876.1">
    <property type="nucleotide sequence ID" value="NZ_BMIT01000009.1"/>
</dbReference>
<reference evidence="9" key="1">
    <citation type="journal article" date="2014" name="Int. J. Syst. Evol. Microbiol.">
        <title>Complete genome of a new Firmicutes species belonging to the dominant human colonic microbiota ('Ruminococcus bicirculans') reveals two chromosomes and a selective capacity to utilize plant glucans.</title>
        <authorList>
            <consortium name="NISC Comparative Sequencing Program"/>
            <person name="Wegmann U."/>
            <person name="Louis P."/>
            <person name="Goesmann A."/>
            <person name="Henrissat B."/>
            <person name="Duncan S.H."/>
            <person name="Flint H.J."/>
        </authorList>
    </citation>
    <scope>NUCLEOTIDE SEQUENCE</scope>
    <source>
        <strain evidence="9">CGMCC 1.15394</strain>
    </source>
</reference>
<dbReference type="AlphaFoldDB" id="A0A3A3EVK4"/>
<gene>
    <name evidence="10" type="ORF">D4741_08510</name>
    <name evidence="9" type="ORF">GCM10008027_25520</name>
</gene>
<evidence type="ECO:0000313" key="11">
    <source>
        <dbReference type="Proteomes" id="UP000265938"/>
    </source>
</evidence>
<keyword evidence="2 6" id="KW-0349">Heme</keyword>